<sequence length="123" mass="13272">MLSNGVKMSATAAAGFTAAQRSRMFYNICVPIRLSLAALVYQFGSHPLVRSVAVISGLASYFFNSKKIRDARPNDVWWYRPVHMLSGVGVAILLIVSPKTTVPSAILLADALIGLATSFCKKP</sequence>
<keyword evidence="1" id="KW-0812">Transmembrane</keyword>
<protein>
    <submittedName>
        <fullName evidence="2">EsV-1-174 (Partial)</fullName>
    </submittedName>
</protein>
<dbReference type="EMBL" id="FN649741">
    <property type="protein sequence ID" value="CBN80465.1"/>
    <property type="molecule type" value="Genomic_DNA"/>
</dbReference>
<accession>D8LPJ3</accession>
<evidence type="ECO:0000313" key="3">
    <source>
        <dbReference type="Proteomes" id="UP000002630"/>
    </source>
</evidence>
<dbReference type="Proteomes" id="UP000002630">
    <property type="component" value="Linkage Group LG16"/>
</dbReference>
<dbReference type="EMBL" id="FN648730">
    <property type="protein sequence ID" value="CBN80465.1"/>
    <property type="molecule type" value="Genomic_DNA"/>
</dbReference>
<keyword evidence="3" id="KW-1185">Reference proteome</keyword>
<keyword evidence="1" id="KW-0472">Membrane</keyword>
<dbReference type="AlphaFoldDB" id="D8LPJ3"/>
<evidence type="ECO:0000313" key="2">
    <source>
        <dbReference type="EMBL" id="CBN80465.1"/>
    </source>
</evidence>
<evidence type="ECO:0000256" key="1">
    <source>
        <dbReference type="SAM" id="Phobius"/>
    </source>
</evidence>
<reference evidence="2 3" key="1">
    <citation type="journal article" date="2010" name="Nature">
        <title>The Ectocarpus genome and the independent evolution of multicellularity in brown algae.</title>
        <authorList>
            <person name="Cock J.M."/>
            <person name="Sterck L."/>
            <person name="Rouze P."/>
            <person name="Scornet D."/>
            <person name="Allen A.E."/>
            <person name="Amoutzias G."/>
            <person name="Anthouard V."/>
            <person name="Artiguenave F."/>
            <person name="Aury J.M."/>
            <person name="Badger J.H."/>
            <person name="Beszteri B."/>
            <person name="Billiau K."/>
            <person name="Bonnet E."/>
            <person name="Bothwell J.H."/>
            <person name="Bowler C."/>
            <person name="Boyen C."/>
            <person name="Brownlee C."/>
            <person name="Carrano C.J."/>
            <person name="Charrier B."/>
            <person name="Cho G.Y."/>
            <person name="Coelho S.M."/>
            <person name="Collen J."/>
            <person name="Corre E."/>
            <person name="Da Silva C."/>
            <person name="Delage L."/>
            <person name="Delaroque N."/>
            <person name="Dittami S.M."/>
            <person name="Doulbeau S."/>
            <person name="Elias M."/>
            <person name="Farnham G."/>
            <person name="Gachon C.M."/>
            <person name="Gschloessl B."/>
            <person name="Heesch S."/>
            <person name="Jabbari K."/>
            <person name="Jubin C."/>
            <person name="Kawai H."/>
            <person name="Kimura K."/>
            <person name="Kloareg B."/>
            <person name="Kupper F.C."/>
            <person name="Lang D."/>
            <person name="Le Bail A."/>
            <person name="Leblanc C."/>
            <person name="Lerouge P."/>
            <person name="Lohr M."/>
            <person name="Lopez P.J."/>
            <person name="Martens C."/>
            <person name="Maumus F."/>
            <person name="Michel G."/>
            <person name="Miranda-Saavedra D."/>
            <person name="Morales J."/>
            <person name="Moreau H."/>
            <person name="Motomura T."/>
            <person name="Nagasato C."/>
            <person name="Napoli C.A."/>
            <person name="Nelson D.R."/>
            <person name="Nyvall-Collen P."/>
            <person name="Peters A.F."/>
            <person name="Pommier C."/>
            <person name="Potin P."/>
            <person name="Poulain J."/>
            <person name="Quesneville H."/>
            <person name="Read B."/>
            <person name="Rensing S.A."/>
            <person name="Ritter A."/>
            <person name="Rousvoal S."/>
            <person name="Samanta M."/>
            <person name="Samson G."/>
            <person name="Schroeder D.C."/>
            <person name="Segurens B."/>
            <person name="Strittmatter M."/>
            <person name="Tonon T."/>
            <person name="Tregear J.W."/>
            <person name="Valentin K."/>
            <person name="von Dassow P."/>
            <person name="Yamagishi T."/>
            <person name="Van de Peer Y."/>
            <person name="Wincker P."/>
        </authorList>
    </citation>
    <scope>NUCLEOTIDE SEQUENCE [LARGE SCALE GENOMIC DNA]</scope>
    <source>
        <strain evidence="3">Ec32 / CCAP1310/4</strain>
    </source>
</reference>
<feature type="non-terminal residue" evidence="2">
    <location>
        <position position="123"/>
    </location>
</feature>
<organism evidence="2 3">
    <name type="scientific">Ectocarpus siliculosus</name>
    <name type="common">Brown alga</name>
    <name type="synonym">Conferva siliculosa</name>
    <dbReference type="NCBI Taxonomy" id="2880"/>
    <lineage>
        <taxon>Eukaryota</taxon>
        <taxon>Sar</taxon>
        <taxon>Stramenopiles</taxon>
        <taxon>Ochrophyta</taxon>
        <taxon>PX clade</taxon>
        <taxon>Phaeophyceae</taxon>
        <taxon>Ectocarpales</taxon>
        <taxon>Ectocarpaceae</taxon>
        <taxon>Ectocarpus</taxon>
    </lineage>
</organism>
<gene>
    <name evidence="2" type="ORF">Esi_0052_0280</name>
</gene>
<proteinExistence type="predicted"/>
<feature type="transmembrane region" description="Helical" evidence="1">
    <location>
        <begin position="76"/>
        <end position="96"/>
    </location>
</feature>
<dbReference type="InParanoid" id="D8LPJ3"/>
<name>D8LPJ3_ECTSI</name>
<keyword evidence="1" id="KW-1133">Transmembrane helix</keyword>